<dbReference type="AlphaFoldDB" id="A0A8J3IAV9"/>
<gene>
    <name evidence="1" type="ORF">KSX_70810</name>
</gene>
<proteinExistence type="predicted"/>
<evidence type="ECO:0000313" key="1">
    <source>
        <dbReference type="EMBL" id="GHO48918.1"/>
    </source>
</evidence>
<protein>
    <submittedName>
        <fullName evidence="1">Uncharacterized protein</fullName>
    </submittedName>
</protein>
<sequence length="180" mass="20036">MVHLLKNKADFYHLLDTLPRDAGTHALTDAFRTPDYRIAAVDVWQRITLRVLCEIETLYTQAGLAGRYPLGLLLRAAESEGNRGSCLVFEHARRITVVQTGKIKEAKGGSQTASFAHWADALQNAQQRLVAIMNTEKEDRVIISRYLDVMDSPGMSVFIVDRQAASRGWNGTSTYPPSDS</sequence>
<reference evidence="1" key="1">
    <citation type="submission" date="2020-10" db="EMBL/GenBank/DDBJ databases">
        <title>Taxonomic study of unclassified bacteria belonging to the class Ktedonobacteria.</title>
        <authorList>
            <person name="Yabe S."/>
            <person name="Wang C.M."/>
            <person name="Zheng Y."/>
            <person name="Sakai Y."/>
            <person name="Cavaletti L."/>
            <person name="Monciardini P."/>
            <person name="Donadio S."/>
        </authorList>
    </citation>
    <scope>NUCLEOTIDE SEQUENCE</scope>
    <source>
        <strain evidence="1">SOSP1-1</strain>
    </source>
</reference>
<dbReference type="Proteomes" id="UP000612362">
    <property type="component" value="Unassembled WGS sequence"/>
</dbReference>
<keyword evidence="2" id="KW-1185">Reference proteome</keyword>
<dbReference type="RefSeq" id="WP_220198065.1">
    <property type="nucleotide sequence ID" value="NZ_BNJF01000004.1"/>
</dbReference>
<organism evidence="1 2">
    <name type="scientific">Ktedonospora formicarum</name>
    <dbReference type="NCBI Taxonomy" id="2778364"/>
    <lineage>
        <taxon>Bacteria</taxon>
        <taxon>Bacillati</taxon>
        <taxon>Chloroflexota</taxon>
        <taxon>Ktedonobacteria</taxon>
        <taxon>Ktedonobacterales</taxon>
        <taxon>Ktedonobacteraceae</taxon>
        <taxon>Ktedonospora</taxon>
    </lineage>
</organism>
<name>A0A8J3IAV9_9CHLR</name>
<dbReference type="EMBL" id="BNJF01000004">
    <property type="protein sequence ID" value="GHO48918.1"/>
    <property type="molecule type" value="Genomic_DNA"/>
</dbReference>
<accession>A0A8J3IAV9</accession>
<evidence type="ECO:0000313" key="2">
    <source>
        <dbReference type="Proteomes" id="UP000612362"/>
    </source>
</evidence>
<comment type="caution">
    <text evidence="1">The sequence shown here is derived from an EMBL/GenBank/DDBJ whole genome shotgun (WGS) entry which is preliminary data.</text>
</comment>